<comment type="caution">
    <text evidence="2">The sequence shown here is derived from an EMBL/GenBank/DDBJ whole genome shotgun (WGS) entry which is preliminary data.</text>
</comment>
<feature type="compositionally biased region" description="Polar residues" evidence="1">
    <location>
        <begin position="618"/>
        <end position="651"/>
    </location>
</feature>
<feature type="compositionally biased region" description="Acidic residues" evidence="1">
    <location>
        <begin position="595"/>
        <end position="609"/>
    </location>
</feature>
<reference evidence="2" key="1">
    <citation type="submission" date="2020-06" db="EMBL/GenBank/DDBJ databases">
        <authorList>
            <consortium name="Plant Systems Biology data submission"/>
        </authorList>
    </citation>
    <scope>NUCLEOTIDE SEQUENCE</scope>
    <source>
        <strain evidence="2">D6</strain>
    </source>
</reference>
<feature type="compositionally biased region" description="Polar residues" evidence="1">
    <location>
        <begin position="403"/>
        <end position="427"/>
    </location>
</feature>
<proteinExistence type="predicted"/>
<feature type="compositionally biased region" description="Polar residues" evidence="1">
    <location>
        <begin position="576"/>
        <end position="587"/>
    </location>
</feature>
<evidence type="ECO:0000313" key="3">
    <source>
        <dbReference type="Proteomes" id="UP001153069"/>
    </source>
</evidence>
<keyword evidence="3" id="KW-1185">Reference proteome</keyword>
<dbReference type="AlphaFoldDB" id="A0A9N8EJV3"/>
<feature type="compositionally biased region" description="Low complexity" evidence="1">
    <location>
        <begin position="458"/>
        <end position="474"/>
    </location>
</feature>
<name>A0A9N8EJV3_9STRA</name>
<feature type="compositionally biased region" description="Polar residues" evidence="1">
    <location>
        <begin position="205"/>
        <end position="242"/>
    </location>
</feature>
<evidence type="ECO:0000256" key="1">
    <source>
        <dbReference type="SAM" id="MobiDB-lite"/>
    </source>
</evidence>
<protein>
    <submittedName>
        <fullName evidence="2">Uncharacterized protein</fullName>
    </submittedName>
</protein>
<sequence length="708" mass="76115">MADNNNDEEQPTVEQLKLKFYHRLTIICRGFDLPDKAERKVLNSQGVNPIYDNVWKKVMEEFGEEYLWKTHSIDYPRLVLILNILSEFLQLDPAETAKRTGISNQPAKLVENILEKAEELGEDLDELKEAAASLEKPTKQQPAQTEKGAPRRSARRIEKPPQVDTAQPPTGTTGSAKNTTSRQPTTKAKKSATKSQKEPSKPTAEPSTEANSHASAPSFDDTLQSTDNDTPQSKGSDTEIPTESQKEPSKSVSEPKSTKGKGNSHASDAPASKENATDSPTKDTAVESCAVTTTSSGEQSGSPTSDSTEDMEEVDGPLMDEGDSDHNFMEESDSFHEKEPEKERDSNAESQADRESIQMELDDARKQMASMQEEHATKVEQLRKERDSFRDQLARSQTKVEELQNQLAHRTTQAQTSVEQQTNSDRPVTTAAATHAGNNMPMVQESAQQLAAKGPGNQKKAASKEQASSSQGSETGAKTHLETSVIPNEIDDSVASDKANDNATCKAAANLIKPNCDNLQKRKRPDGGFAAMQTTHQAMKTHSKTSILPNNVDDSVASDKANNKAARQAAANLKKPTNNNSESNTGAEESGTADQEADCEDAVTDETMVEGEGGGDAATNNVENATSEATAGEPTSSSQEAASNEEGQATDATAAPEGVGEPSSGTPQAEPAGDQVAEQVAPPSPGTAKARMDIFMKRYDSLLKRGAK</sequence>
<organism evidence="2 3">
    <name type="scientific">Seminavis robusta</name>
    <dbReference type="NCBI Taxonomy" id="568900"/>
    <lineage>
        <taxon>Eukaryota</taxon>
        <taxon>Sar</taxon>
        <taxon>Stramenopiles</taxon>
        <taxon>Ochrophyta</taxon>
        <taxon>Bacillariophyta</taxon>
        <taxon>Bacillariophyceae</taxon>
        <taxon>Bacillariophycidae</taxon>
        <taxon>Naviculales</taxon>
        <taxon>Naviculaceae</taxon>
        <taxon>Seminavis</taxon>
    </lineage>
</organism>
<feature type="compositionally biased region" description="Polar residues" evidence="1">
    <location>
        <begin position="290"/>
        <end position="306"/>
    </location>
</feature>
<accession>A0A9N8EJV3</accession>
<feature type="region of interest" description="Disordered" evidence="1">
    <location>
        <begin position="535"/>
        <end position="692"/>
    </location>
</feature>
<feature type="compositionally biased region" description="Acidic residues" evidence="1">
    <location>
        <begin position="307"/>
        <end position="323"/>
    </location>
</feature>
<feature type="compositionally biased region" description="Polar residues" evidence="1">
    <location>
        <begin position="535"/>
        <end position="553"/>
    </location>
</feature>
<feature type="compositionally biased region" description="Low complexity" evidence="1">
    <location>
        <begin position="563"/>
        <end position="575"/>
    </location>
</feature>
<dbReference type="EMBL" id="CAICTM010001074">
    <property type="protein sequence ID" value="CAB9520129.1"/>
    <property type="molecule type" value="Genomic_DNA"/>
</dbReference>
<gene>
    <name evidence="2" type="ORF">SEMRO_1076_G238500.1</name>
</gene>
<evidence type="ECO:0000313" key="2">
    <source>
        <dbReference type="EMBL" id="CAB9520129.1"/>
    </source>
</evidence>
<feature type="region of interest" description="Disordered" evidence="1">
    <location>
        <begin position="133"/>
        <end position="496"/>
    </location>
</feature>
<feature type="compositionally biased region" description="Polar residues" evidence="1">
    <location>
        <begin position="164"/>
        <end position="184"/>
    </location>
</feature>
<feature type="compositionally biased region" description="Basic and acidic residues" evidence="1">
    <location>
        <begin position="324"/>
        <end position="402"/>
    </location>
</feature>
<dbReference type="Proteomes" id="UP001153069">
    <property type="component" value="Unassembled WGS sequence"/>
</dbReference>